<feature type="region of interest" description="Disordered" evidence="5">
    <location>
        <begin position="1"/>
        <end position="31"/>
    </location>
</feature>
<evidence type="ECO:0000256" key="4">
    <source>
        <dbReference type="ARBA" id="ARBA00023136"/>
    </source>
</evidence>
<evidence type="ECO:0000256" key="1">
    <source>
        <dbReference type="ARBA" id="ARBA00004141"/>
    </source>
</evidence>
<comment type="caution">
    <text evidence="7">The sequence shown here is derived from an EMBL/GenBank/DDBJ whole genome shotgun (WGS) entry which is preliminary data.</text>
</comment>
<feature type="transmembrane region" description="Helical" evidence="6">
    <location>
        <begin position="41"/>
        <end position="58"/>
    </location>
</feature>
<evidence type="ECO:0000313" key="8">
    <source>
        <dbReference type="Proteomes" id="UP001271007"/>
    </source>
</evidence>
<proteinExistence type="predicted"/>
<evidence type="ECO:0000256" key="3">
    <source>
        <dbReference type="ARBA" id="ARBA00022989"/>
    </source>
</evidence>
<dbReference type="Proteomes" id="UP001271007">
    <property type="component" value="Unassembled WGS sequence"/>
</dbReference>
<feature type="transmembrane region" description="Helical" evidence="6">
    <location>
        <begin position="434"/>
        <end position="452"/>
    </location>
</feature>
<feature type="transmembrane region" description="Helical" evidence="6">
    <location>
        <begin position="107"/>
        <end position="128"/>
    </location>
</feature>
<dbReference type="EMBL" id="JAWDJX010000040">
    <property type="protein sequence ID" value="KAK3049413.1"/>
    <property type="molecule type" value="Genomic_DNA"/>
</dbReference>
<dbReference type="PANTHER" id="PTHR23502">
    <property type="entry name" value="MAJOR FACILITATOR SUPERFAMILY"/>
    <property type="match status" value="1"/>
</dbReference>
<name>A0AAJ0G9L5_9PEZI</name>
<evidence type="ECO:0008006" key="9">
    <source>
        <dbReference type="Google" id="ProtNLM"/>
    </source>
</evidence>
<dbReference type="PANTHER" id="PTHR23502:SF24">
    <property type="entry name" value="TRANSPORTER, PUTATIVE-RELATED"/>
    <property type="match status" value="1"/>
</dbReference>
<evidence type="ECO:0000313" key="7">
    <source>
        <dbReference type="EMBL" id="KAK3049413.1"/>
    </source>
</evidence>
<dbReference type="GO" id="GO:0005886">
    <property type="term" value="C:plasma membrane"/>
    <property type="evidence" value="ECO:0007669"/>
    <property type="project" value="TreeGrafter"/>
</dbReference>
<evidence type="ECO:0000256" key="2">
    <source>
        <dbReference type="ARBA" id="ARBA00022692"/>
    </source>
</evidence>
<dbReference type="InterPro" id="IPR036259">
    <property type="entry name" value="MFS_trans_sf"/>
</dbReference>
<keyword evidence="3 6" id="KW-1133">Transmembrane helix</keyword>
<feature type="transmembrane region" description="Helical" evidence="6">
    <location>
        <begin position="170"/>
        <end position="192"/>
    </location>
</feature>
<feature type="transmembrane region" description="Helical" evidence="6">
    <location>
        <begin position="78"/>
        <end position="100"/>
    </location>
</feature>
<feature type="transmembrane region" description="Helical" evidence="6">
    <location>
        <begin position="198"/>
        <end position="220"/>
    </location>
</feature>
<comment type="subcellular location">
    <subcellularLocation>
        <location evidence="1">Membrane</location>
        <topology evidence="1">Multi-pass membrane protein</topology>
    </subcellularLocation>
</comment>
<keyword evidence="4 6" id="KW-0472">Membrane</keyword>
<organism evidence="7 8">
    <name type="scientific">Extremus antarcticus</name>
    <dbReference type="NCBI Taxonomy" id="702011"/>
    <lineage>
        <taxon>Eukaryota</taxon>
        <taxon>Fungi</taxon>
        <taxon>Dikarya</taxon>
        <taxon>Ascomycota</taxon>
        <taxon>Pezizomycotina</taxon>
        <taxon>Dothideomycetes</taxon>
        <taxon>Dothideomycetidae</taxon>
        <taxon>Mycosphaerellales</taxon>
        <taxon>Extremaceae</taxon>
        <taxon>Extremus</taxon>
    </lineage>
</organism>
<gene>
    <name evidence="7" type="ORF">LTR09_009332</name>
</gene>
<feature type="transmembrane region" description="Helical" evidence="6">
    <location>
        <begin position="405"/>
        <end position="428"/>
    </location>
</feature>
<sequence length="488" mass="53895">MGRNTPSAPSLRNEDHAPDSTITFRPGDPSNPRNFPSWRKWLIVASITLIDLSVSWGASGFSPLTEGFEKEFDVGAEVGVLGLSPYVLGLALGPMTLAPLSEYYGRTVMYVVPYGIFLLFLVETALVQSLAGFLVLRVVSGLFASVTIANFGSTIADLWPQDQVGPAMSLFLWAAVCGSPTGVFLMSFVAGTQPWRQVFWALLGICGGFWLVMTTVLVVFKNETRHSVLLRRRAAKLRKNHNNDNVDVPEEMKSKSLSQLFRVTLSRPFRFLTTEAIVLFASLYNGYLYGLSFLFNGAFSLVFGSEGYGFDTIGVGMCFIGFVLGVSLGPVVNMWQERHYQSAIRRNIKSNDSSNDSPEATAAEEDHYPNIPESRVQLGKIAGLLLPVSPFWFAWTSVPSYNIHWIVPILGTALFGFSFYTLILMSYMYVEDSYMVFSASALAGVGLVRNLAGAGFPLFGRQLFVNEGFENYLSCPVLWKPHHISCSR</sequence>
<protein>
    <recommendedName>
        <fullName evidence="9">Major facilitator superfamily (MFS) profile domain-containing protein</fullName>
    </recommendedName>
</protein>
<feature type="transmembrane region" description="Helical" evidence="6">
    <location>
        <begin position="134"/>
        <end position="158"/>
    </location>
</feature>
<accession>A0AAJ0G9L5</accession>
<keyword evidence="2 6" id="KW-0812">Transmembrane</keyword>
<feature type="compositionally biased region" description="Polar residues" evidence="5">
    <location>
        <begin position="1"/>
        <end position="10"/>
    </location>
</feature>
<dbReference type="InterPro" id="IPR011701">
    <property type="entry name" value="MFS"/>
</dbReference>
<dbReference type="AlphaFoldDB" id="A0AAJ0G9L5"/>
<feature type="transmembrane region" description="Helical" evidence="6">
    <location>
        <begin position="313"/>
        <end position="335"/>
    </location>
</feature>
<feature type="transmembrane region" description="Helical" evidence="6">
    <location>
        <begin position="276"/>
        <end position="301"/>
    </location>
</feature>
<keyword evidence="8" id="KW-1185">Reference proteome</keyword>
<reference evidence="7" key="1">
    <citation type="submission" date="2023-04" db="EMBL/GenBank/DDBJ databases">
        <title>Black Yeasts Isolated from many extreme environments.</title>
        <authorList>
            <person name="Coleine C."/>
            <person name="Stajich J.E."/>
            <person name="Selbmann L."/>
        </authorList>
    </citation>
    <scope>NUCLEOTIDE SEQUENCE</scope>
    <source>
        <strain evidence="7">CCFEE 5312</strain>
    </source>
</reference>
<dbReference type="Pfam" id="PF07690">
    <property type="entry name" value="MFS_1"/>
    <property type="match status" value="1"/>
</dbReference>
<dbReference type="SUPFAM" id="SSF103473">
    <property type="entry name" value="MFS general substrate transporter"/>
    <property type="match status" value="1"/>
</dbReference>
<evidence type="ECO:0000256" key="5">
    <source>
        <dbReference type="SAM" id="MobiDB-lite"/>
    </source>
</evidence>
<evidence type="ECO:0000256" key="6">
    <source>
        <dbReference type="SAM" id="Phobius"/>
    </source>
</evidence>
<dbReference type="GO" id="GO:0022857">
    <property type="term" value="F:transmembrane transporter activity"/>
    <property type="evidence" value="ECO:0007669"/>
    <property type="project" value="InterPro"/>
</dbReference>
<dbReference type="Gene3D" id="1.20.1250.20">
    <property type="entry name" value="MFS general substrate transporter like domains"/>
    <property type="match status" value="1"/>
</dbReference>